<reference evidence="1" key="1">
    <citation type="journal article" date="2014" name="Front. Microbiol.">
        <title>High frequency of phylogenetically diverse reductive dehalogenase-homologous genes in deep subseafloor sedimentary metagenomes.</title>
        <authorList>
            <person name="Kawai M."/>
            <person name="Futagami T."/>
            <person name="Toyoda A."/>
            <person name="Takaki Y."/>
            <person name="Nishi S."/>
            <person name="Hori S."/>
            <person name="Arai W."/>
            <person name="Tsubouchi T."/>
            <person name="Morono Y."/>
            <person name="Uchiyama I."/>
            <person name="Ito T."/>
            <person name="Fujiyama A."/>
            <person name="Inagaki F."/>
            <person name="Takami H."/>
        </authorList>
    </citation>
    <scope>NUCLEOTIDE SEQUENCE</scope>
    <source>
        <strain evidence="1">Expedition CK06-06</strain>
    </source>
</reference>
<evidence type="ECO:0000313" key="1">
    <source>
        <dbReference type="EMBL" id="GAH19930.1"/>
    </source>
</evidence>
<gene>
    <name evidence="1" type="ORF">S03H2_04305</name>
</gene>
<comment type="caution">
    <text evidence="1">The sequence shown here is derived from an EMBL/GenBank/DDBJ whole genome shotgun (WGS) entry which is preliminary data.</text>
</comment>
<dbReference type="AlphaFoldDB" id="X1EHU0"/>
<organism evidence="1">
    <name type="scientific">marine sediment metagenome</name>
    <dbReference type="NCBI Taxonomy" id="412755"/>
    <lineage>
        <taxon>unclassified sequences</taxon>
        <taxon>metagenomes</taxon>
        <taxon>ecological metagenomes</taxon>
    </lineage>
</organism>
<dbReference type="EMBL" id="BARU01001693">
    <property type="protein sequence ID" value="GAH19930.1"/>
    <property type="molecule type" value="Genomic_DNA"/>
</dbReference>
<proteinExistence type="predicted"/>
<sequence>MKKSYLIQGIEPDLFTEFKAACAHYNVSMRISFIAHMQKTVSNLYFATFGKEEIKPKSKE</sequence>
<protein>
    <submittedName>
        <fullName evidence="1">Uncharacterized protein</fullName>
    </submittedName>
</protein>
<accession>X1EHU0</accession>
<name>X1EHU0_9ZZZZ</name>